<accession>A0A060SYP4</accession>
<keyword evidence="3" id="KW-1185">Reference proteome</keyword>
<dbReference type="EMBL" id="CCBP010000450">
    <property type="protein sequence ID" value="CDO77349.1"/>
    <property type="molecule type" value="Genomic_DNA"/>
</dbReference>
<sequence>MASELSSVGKKKLGVHSIVMLIVLDVIALALAARVNIFQEFYFMADLFPLGLAITTLIVLFFMLVLDLAIENMPTARPAFEIGMLYVLSIFWLAFNAFSTSRWRNIPMSCSAIPEGYPDERKWCRDVQALKSFVWIEFVALFFTASFLLRYAITQHNRGRTQVWSGPLSRYVPRDPSQRNEFMRQTVTDYFGARGDSTFEKI</sequence>
<keyword evidence="1" id="KW-1133">Transmembrane helix</keyword>
<gene>
    <name evidence="2" type="ORF">BN946_scf184786.g10</name>
</gene>
<keyword evidence="1" id="KW-0812">Transmembrane</keyword>
<evidence type="ECO:0000313" key="2">
    <source>
        <dbReference type="EMBL" id="CDO77349.1"/>
    </source>
</evidence>
<proteinExistence type="predicted"/>
<dbReference type="OrthoDB" id="2793550at2759"/>
<feature type="transmembrane region" description="Helical" evidence="1">
    <location>
        <begin position="133"/>
        <end position="153"/>
    </location>
</feature>
<dbReference type="HOGENOM" id="CLU_097225_0_0_1"/>
<evidence type="ECO:0000256" key="1">
    <source>
        <dbReference type="SAM" id="Phobius"/>
    </source>
</evidence>
<organism evidence="2 3">
    <name type="scientific">Pycnoporus cinnabarinus</name>
    <name type="common">Cinnabar-red polypore</name>
    <name type="synonym">Trametes cinnabarina</name>
    <dbReference type="NCBI Taxonomy" id="5643"/>
    <lineage>
        <taxon>Eukaryota</taxon>
        <taxon>Fungi</taxon>
        <taxon>Dikarya</taxon>
        <taxon>Basidiomycota</taxon>
        <taxon>Agaricomycotina</taxon>
        <taxon>Agaricomycetes</taxon>
        <taxon>Polyporales</taxon>
        <taxon>Polyporaceae</taxon>
        <taxon>Trametes</taxon>
    </lineage>
</organism>
<dbReference type="AlphaFoldDB" id="A0A060SYP4"/>
<dbReference type="OMA" id="RWRNIPM"/>
<name>A0A060SYP4_PYCCI</name>
<feature type="transmembrane region" description="Helical" evidence="1">
    <location>
        <begin position="48"/>
        <end position="70"/>
    </location>
</feature>
<feature type="transmembrane region" description="Helical" evidence="1">
    <location>
        <begin position="82"/>
        <end position="99"/>
    </location>
</feature>
<protein>
    <recommendedName>
        <fullName evidence="4">MARVEL domain-containing protein</fullName>
    </recommendedName>
</protein>
<reference evidence="2" key="1">
    <citation type="submission" date="2014-01" db="EMBL/GenBank/DDBJ databases">
        <title>The genome of the white-rot fungus Pycnoporus cinnabarinus: a basidiomycete model with a versatile arsenal for lignocellulosic biomass breakdown.</title>
        <authorList>
            <person name="Levasseur A."/>
            <person name="Lomascolo A."/>
            <person name="Ruiz-Duenas F.J."/>
            <person name="Uzan E."/>
            <person name="Piumi F."/>
            <person name="Kues U."/>
            <person name="Ram A.F.J."/>
            <person name="Murat C."/>
            <person name="Haon M."/>
            <person name="Benoit I."/>
            <person name="Arfi Y."/>
            <person name="Chevret D."/>
            <person name="Drula E."/>
            <person name="Kwon M.J."/>
            <person name="Gouret P."/>
            <person name="Lesage-Meessen L."/>
            <person name="Lombard V."/>
            <person name="Mariette J."/>
            <person name="Noirot C."/>
            <person name="Park J."/>
            <person name="Patyshakuliyeva A."/>
            <person name="Wieneger R.A.B."/>
            <person name="Wosten H.A.B."/>
            <person name="Martin F."/>
            <person name="Coutinho P.M."/>
            <person name="de Vries R."/>
            <person name="Martinez A.T."/>
            <person name="Klopp C."/>
            <person name="Pontarotti P."/>
            <person name="Henrissat B."/>
            <person name="Record E."/>
        </authorList>
    </citation>
    <scope>NUCLEOTIDE SEQUENCE [LARGE SCALE GENOMIC DNA]</scope>
    <source>
        <strain evidence="2">BRFM137</strain>
    </source>
</reference>
<keyword evidence="1" id="KW-0472">Membrane</keyword>
<evidence type="ECO:0000313" key="3">
    <source>
        <dbReference type="Proteomes" id="UP000029665"/>
    </source>
</evidence>
<comment type="caution">
    <text evidence="2">The sequence shown here is derived from an EMBL/GenBank/DDBJ whole genome shotgun (WGS) entry which is preliminary data.</text>
</comment>
<dbReference type="Proteomes" id="UP000029665">
    <property type="component" value="Unassembled WGS sequence"/>
</dbReference>
<evidence type="ECO:0008006" key="4">
    <source>
        <dbReference type="Google" id="ProtNLM"/>
    </source>
</evidence>